<keyword evidence="2" id="KW-0812">Transmembrane</keyword>
<dbReference type="EMBL" id="JARKHS020032181">
    <property type="protein sequence ID" value="KAK8760582.1"/>
    <property type="molecule type" value="Genomic_DNA"/>
</dbReference>
<name>A0AAQ4DDP2_AMBAM</name>
<protein>
    <submittedName>
        <fullName evidence="3">Uncharacterized protein</fullName>
    </submittedName>
</protein>
<keyword evidence="2" id="KW-1133">Transmembrane helix</keyword>
<evidence type="ECO:0000256" key="2">
    <source>
        <dbReference type="SAM" id="Phobius"/>
    </source>
</evidence>
<feature type="compositionally biased region" description="Low complexity" evidence="1">
    <location>
        <begin position="311"/>
        <end position="320"/>
    </location>
</feature>
<accession>A0AAQ4DDP2</accession>
<keyword evidence="4" id="KW-1185">Reference proteome</keyword>
<evidence type="ECO:0000313" key="4">
    <source>
        <dbReference type="Proteomes" id="UP001321473"/>
    </source>
</evidence>
<proteinExistence type="predicted"/>
<sequence length="376" mass="41180">MSRFYFFVVNSVLIFYVLGSSAQVLYYIRNALFVLLVLHKQAGATGSPCESDADCRRASHYACHNHSCACQIGYHEELVNSSLSCVFVGVPVGERCLSDESCINRNRSHCGSRHVCVCRRGYYEHGGICKTGRKLGDPCRSDGQCEAGSNASACRGSSCRCKDGYYQESIGGNSTCVPGNPPLLLCYTNYDCFIRDRHLVCDGRFCRCRQGYHTELTAWGWRCADSSGLQRPVHGGVVSVFRISPAAILIACIILGYMKRRQKPDSGQGLHDRPFGSRTHRYIIPFRRGVSLREVAQRGQNARTGDSFDHLLPPAAACSLPPEPPPYHPTEEEPPPTYEEAVMGAPATGAHPQTQQQPQPAVAGGGNTSAQPTRRA</sequence>
<dbReference type="PANTHER" id="PTHR39069:SF8">
    <property type="entry name" value="FI17111P1"/>
    <property type="match status" value="1"/>
</dbReference>
<organism evidence="3 4">
    <name type="scientific">Amblyomma americanum</name>
    <name type="common">Lone star tick</name>
    <dbReference type="NCBI Taxonomy" id="6943"/>
    <lineage>
        <taxon>Eukaryota</taxon>
        <taxon>Metazoa</taxon>
        <taxon>Ecdysozoa</taxon>
        <taxon>Arthropoda</taxon>
        <taxon>Chelicerata</taxon>
        <taxon>Arachnida</taxon>
        <taxon>Acari</taxon>
        <taxon>Parasitiformes</taxon>
        <taxon>Ixodida</taxon>
        <taxon>Ixodoidea</taxon>
        <taxon>Ixodidae</taxon>
        <taxon>Amblyomminae</taxon>
        <taxon>Amblyomma</taxon>
    </lineage>
</organism>
<dbReference type="PANTHER" id="PTHR39069">
    <property type="entry name" value="ECDYSONE-INDUCIBLE GENE E1, ISOFORM A"/>
    <property type="match status" value="1"/>
</dbReference>
<feature type="transmembrane region" description="Helical" evidence="2">
    <location>
        <begin position="7"/>
        <end position="28"/>
    </location>
</feature>
<evidence type="ECO:0000256" key="1">
    <source>
        <dbReference type="SAM" id="MobiDB-lite"/>
    </source>
</evidence>
<evidence type="ECO:0000313" key="3">
    <source>
        <dbReference type="EMBL" id="KAK8760582.1"/>
    </source>
</evidence>
<keyword evidence="2" id="KW-0472">Membrane</keyword>
<comment type="caution">
    <text evidence="3">The sequence shown here is derived from an EMBL/GenBank/DDBJ whole genome shotgun (WGS) entry which is preliminary data.</text>
</comment>
<reference evidence="3 4" key="1">
    <citation type="journal article" date="2023" name="Arcadia Sci">
        <title>De novo assembly of a long-read Amblyomma americanum tick genome.</title>
        <authorList>
            <person name="Chou S."/>
            <person name="Poskanzer K.E."/>
            <person name="Rollins M."/>
            <person name="Thuy-Boun P.S."/>
        </authorList>
    </citation>
    <scope>NUCLEOTIDE SEQUENCE [LARGE SCALE GENOMIC DNA]</scope>
    <source>
        <strain evidence="3">F_SG_1</strain>
        <tissue evidence="3">Salivary glands</tissue>
    </source>
</reference>
<dbReference type="AlphaFoldDB" id="A0AAQ4DDP2"/>
<gene>
    <name evidence="3" type="ORF">V5799_028144</name>
</gene>
<feature type="compositionally biased region" description="Low complexity" evidence="1">
    <location>
        <begin position="345"/>
        <end position="362"/>
    </location>
</feature>
<dbReference type="Proteomes" id="UP001321473">
    <property type="component" value="Unassembled WGS sequence"/>
</dbReference>
<feature type="region of interest" description="Disordered" evidence="1">
    <location>
        <begin position="298"/>
        <end position="376"/>
    </location>
</feature>